<dbReference type="AlphaFoldDB" id="A0A830FHV1"/>
<evidence type="ECO:0000313" key="3">
    <source>
        <dbReference type="Proteomes" id="UP000607197"/>
    </source>
</evidence>
<name>A0A830FHV1_9EURY</name>
<dbReference type="EMBL" id="BMPG01000001">
    <property type="protein sequence ID" value="GGL54201.1"/>
    <property type="molecule type" value="Genomic_DNA"/>
</dbReference>
<gene>
    <name evidence="2" type="ORF">GCM10009039_10460</name>
</gene>
<dbReference type="Proteomes" id="UP000607197">
    <property type="component" value="Unassembled WGS sequence"/>
</dbReference>
<proteinExistence type="predicted"/>
<dbReference type="Pfam" id="PF23447">
    <property type="entry name" value="DUF7128"/>
    <property type="match status" value="1"/>
</dbReference>
<reference evidence="2" key="2">
    <citation type="submission" date="2020-09" db="EMBL/GenBank/DDBJ databases">
        <authorList>
            <person name="Sun Q."/>
            <person name="Ohkuma M."/>
        </authorList>
    </citation>
    <scope>NUCLEOTIDE SEQUENCE</scope>
    <source>
        <strain evidence="2">JCM 19596</strain>
    </source>
</reference>
<protein>
    <recommendedName>
        <fullName evidence="1">DUF7128 domain-containing protein</fullName>
    </recommendedName>
</protein>
<dbReference type="InterPro" id="IPR055552">
    <property type="entry name" value="DUF7128"/>
</dbReference>
<organism evidence="2 3">
    <name type="scientific">Halocalculus aciditolerans</name>
    <dbReference type="NCBI Taxonomy" id="1383812"/>
    <lineage>
        <taxon>Archaea</taxon>
        <taxon>Methanobacteriati</taxon>
        <taxon>Methanobacteriota</taxon>
        <taxon>Stenosarchaea group</taxon>
        <taxon>Halobacteria</taxon>
        <taxon>Halobacteriales</taxon>
        <taxon>Halobacteriaceae</taxon>
        <taxon>Halocalculus</taxon>
    </lineage>
</organism>
<keyword evidence="3" id="KW-1185">Reference proteome</keyword>
<accession>A0A830FHV1</accession>
<comment type="caution">
    <text evidence="2">The sequence shown here is derived from an EMBL/GenBank/DDBJ whole genome shotgun (WGS) entry which is preliminary data.</text>
</comment>
<reference evidence="2" key="1">
    <citation type="journal article" date="2014" name="Int. J. Syst. Evol. Microbiol.">
        <title>Complete genome sequence of Corynebacterium casei LMG S-19264T (=DSM 44701T), isolated from a smear-ripened cheese.</title>
        <authorList>
            <consortium name="US DOE Joint Genome Institute (JGI-PGF)"/>
            <person name="Walter F."/>
            <person name="Albersmeier A."/>
            <person name="Kalinowski J."/>
            <person name="Ruckert C."/>
        </authorList>
    </citation>
    <scope>NUCLEOTIDE SEQUENCE</scope>
    <source>
        <strain evidence="2">JCM 19596</strain>
    </source>
</reference>
<sequence>MNMVTETTRDGMTWYECEKCGLLFDNVEDAESHEANCDAEDPSYIQ</sequence>
<feature type="domain" description="DUF7128" evidence="1">
    <location>
        <begin position="3"/>
        <end position="46"/>
    </location>
</feature>
<evidence type="ECO:0000313" key="2">
    <source>
        <dbReference type="EMBL" id="GGL54201.1"/>
    </source>
</evidence>
<evidence type="ECO:0000259" key="1">
    <source>
        <dbReference type="Pfam" id="PF23447"/>
    </source>
</evidence>